<gene>
    <name evidence="2" type="ORF">CSAL01_08708</name>
</gene>
<evidence type="ECO:0000313" key="2">
    <source>
        <dbReference type="EMBL" id="KXH67674.1"/>
    </source>
</evidence>
<feature type="region of interest" description="Disordered" evidence="1">
    <location>
        <begin position="73"/>
        <end position="179"/>
    </location>
</feature>
<dbReference type="Proteomes" id="UP000070121">
    <property type="component" value="Unassembled WGS sequence"/>
</dbReference>
<dbReference type="OrthoDB" id="4851607at2759"/>
<accession>A0A135V4R6</accession>
<protein>
    <submittedName>
        <fullName evidence="2">Uncharacterized protein</fullName>
    </submittedName>
</protein>
<dbReference type="EMBL" id="JFFI01000439">
    <property type="protein sequence ID" value="KXH67674.1"/>
    <property type="molecule type" value="Genomic_DNA"/>
</dbReference>
<feature type="compositionally biased region" description="Basic residues" evidence="1">
    <location>
        <begin position="93"/>
        <end position="104"/>
    </location>
</feature>
<sequence length="179" mass="18550">MAPKTATAEAVSTLDLTDGELKLALAMMKHVERPTTAVLEKMAEEAGLSSASSARTLLARAATKRGWFTGGTAARTVGSGTENCTASGNTTPRPKKTATPRKKKIAEVEEGAEEEGTPTKKRGRKTKAQKTAEEAAAAVATAAAAADQEDEDMKEDSDGPTKEEAGAAEGGKEKDADEK</sequence>
<feature type="compositionally biased region" description="Low complexity" evidence="1">
    <location>
        <begin position="134"/>
        <end position="146"/>
    </location>
</feature>
<organism evidence="2 3">
    <name type="scientific">Colletotrichum salicis</name>
    <dbReference type="NCBI Taxonomy" id="1209931"/>
    <lineage>
        <taxon>Eukaryota</taxon>
        <taxon>Fungi</taxon>
        <taxon>Dikarya</taxon>
        <taxon>Ascomycota</taxon>
        <taxon>Pezizomycotina</taxon>
        <taxon>Sordariomycetes</taxon>
        <taxon>Hypocreomycetidae</taxon>
        <taxon>Glomerellales</taxon>
        <taxon>Glomerellaceae</taxon>
        <taxon>Colletotrichum</taxon>
        <taxon>Colletotrichum acutatum species complex</taxon>
    </lineage>
</organism>
<feature type="compositionally biased region" description="Polar residues" evidence="1">
    <location>
        <begin position="78"/>
        <end position="89"/>
    </location>
</feature>
<proteinExistence type="predicted"/>
<reference evidence="2 3" key="1">
    <citation type="submission" date="2014-02" db="EMBL/GenBank/DDBJ databases">
        <title>The genome sequence of Colletotrichum salicis CBS 607.94.</title>
        <authorList>
            <person name="Baroncelli R."/>
            <person name="Thon M.R."/>
        </authorList>
    </citation>
    <scope>NUCLEOTIDE SEQUENCE [LARGE SCALE GENOMIC DNA]</scope>
    <source>
        <strain evidence="2 3">CBS 607.94</strain>
    </source>
</reference>
<dbReference type="STRING" id="1209931.A0A135V4R6"/>
<feature type="compositionally biased region" description="Basic residues" evidence="1">
    <location>
        <begin position="119"/>
        <end position="128"/>
    </location>
</feature>
<keyword evidence="3" id="KW-1185">Reference proteome</keyword>
<feature type="compositionally biased region" description="Basic and acidic residues" evidence="1">
    <location>
        <begin position="156"/>
        <end position="179"/>
    </location>
</feature>
<evidence type="ECO:0000313" key="3">
    <source>
        <dbReference type="Proteomes" id="UP000070121"/>
    </source>
</evidence>
<evidence type="ECO:0000256" key="1">
    <source>
        <dbReference type="SAM" id="MobiDB-lite"/>
    </source>
</evidence>
<comment type="caution">
    <text evidence="2">The sequence shown here is derived from an EMBL/GenBank/DDBJ whole genome shotgun (WGS) entry which is preliminary data.</text>
</comment>
<name>A0A135V4R6_9PEZI</name>
<dbReference type="AlphaFoldDB" id="A0A135V4R6"/>